<organism evidence="1 2">
    <name type="scientific">Plectus sambesii</name>
    <dbReference type="NCBI Taxonomy" id="2011161"/>
    <lineage>
        <taxon>Eukaryota</taxon>
        <taxon>Metazoa</taxon>
        <taxon>Ecdysozoa</taxon>
        <taxon>Nematoda</taxon>
        <taxon>Chromadorea</taxon>
        <taxon>Plectida</taxon>
        <taxon>Plectina</taxon>
        <taxon>Plectoidea</taxon>
        <taxon>Plectidae</taxon>
        <taxon>Plectus</taxon>
    </lineage>
</organism>
<evidence type="ECO:0000313" key="1">
    <source>
        <dbReference type="Proteomes" id="UP000887566"/>
    </source>
</evidence>
<accession>A0A914VJ54</accession>
<sequence length="80" mass="8569">MVTRAVSLRHPLAQMWSGCLTTRNRISAGASEKTPSFPRGVHAFLATTAHLDEMASPVKQAPTDLPAHLAHPEPTAKTAQ</sequence>
<protein>
    <submittedName>
        <fullName evidence="2">Uncharacterized protein</fullName>
    </submittedName>
</protein>
<dbReference type="WBParaSite" id="PSAMB.scaffold20522size721.g38079.t1">
    <property type="protein sequence ID" value="PSAMB.scaffold20522size721.g38079.t1"/>
    <property type="gene ID" value="PSAMB.scaffold20522size721.g38079"/>
</dbReference>
<dbReference type="Proteomes" id="UP000887566">
    <property type="component" value="Unplaced"/>
</dbReference>
<reference evidence="2" key="1">
    <citation type="submission" date="2022-11" db="UniProtKB">
        <authorList>
            <consortium name="WormBaseParasite"/>
        </authorList>
    </citation>
    <scope>IDENTIFICATION</scope>
</reference>
<name>A0A914VJ54_9BILA</name>
<proteinExistence type="predicted"/>
<dbReference type="AlphaFoldDB" id="A0A914VJ54"/>
<keyword evidence="1" id="KW-1185">Reference proteome</keyword>
<evidence type="ECO:0000313" key="2">
    <source>
        <dbReference type="WBParaSite" id="PSAMB.scaffold20522size721.g38079.t1"/>
    </source>
</evidence>